<feature type="chain" id="PRO_5042170146" description="Secreted protein" evidence="1">
    <location>
        <begin position="27"/>
        <end position="77"/>
    </location>
</feature>
<protein>
    <recommendedName>
        <fullName evidence="4">Secreted protein</fullName>
    </recommendedName>
</protein>
<evidence type="ECO:0008006" key="4">
    <source>
        <dbReference type="Google" id="ProtNLM"/>
    </source>
</evidence>
<evidence type="ECO:0000313" key="2">
    <source>
        <dbReference type="Proteomes" id="UP000887575"/>
    </source>
</evidence>
<reference evidence="3" key="1">
    <citation type="submission" date="2024-02" db="UniProtKB">
        <authorList>
            <consortium name="WormBaseParasite"/>
        </authorList>
    </citation>
    <scope>IDENTIFICATION</scope>
</reference>
<evidence type="ECO:0000256" key="1">
    <source>
        <dbReference type="SAM" id="SignalP"/>
    </source>
</evidence>
<keyword evidence="1" id="KW-0732">Signal</keyword>
<organism evidence="2 3">
    <name type="scientific">Mesorhabditis belari</name>
    <dbReference type="NCBI Taxonomy" id="2138241"/>
    <lineage>
        <taxon>Eukaryota</taxon>
        <taxon>Metazoa</taxon>
        <taxon>Ecdysozoa</taxon>
        <taxon>Nematoda</taxon>
        <taxon>Chromadorea</taxon>
        <taxon>Rhabditida</taxon>
        <taxon>Rhabditina</taxon>
        <taxon>Rhabditomorpha</taxon>
        <taxon>Rhabditoidea</taxon>
        <taxon>Rhabditidae</taxon>
        <taxon>Mesorhabditinae</taxon>
        <taxon>Mesorhabditis</taxon>
    </lineage>
</organism>
<sequence>MNGRWLLVSAHILDALLLLALVNTLATTAPATAVTTMHLDALERDPLLVTLMCHHTFSKEIRLLSEKRKNKQPNFTL</sequence>
<accession>A0AAF3FN45</accession>
<dbReference type="AlphaFoldDB" id="A0AAF3FN45"/>
<proteinExistence type="predicted"/>
<dbReference type="WBParaSite" id="MBELARI_LOCUS8608">
    <property type="protein sequence ID" value="MBELARI_LOCUS8608"/>
    <property type="gene ID" value="MBELARI_LOCUS8608"/>
</dbReference>
<feature type="signal peptide" evidence="1">
    <location>
        <begin position="1"/>
        <end position="26"/>
    </location>
</feature>
<dbReference type="Proteomes" id="UP000887575">
    <property type="component" value="Unassembled WGS sequence"/>
</dbReference>
<evidence type="ECO:0000313" key="3">
    <source>
        <dbReference type="WBParaSite" id="MBELARI_LOCUS8608"/>
    </source>
</evidence>
<name>A0AAF3FN45_9BILA</name>
<keyword evidence="2" id="KW-1185">Reference proteome</keyword>